<dbReference type="InterPro" id="IPR008560">
    <property type="entry name" value="DUF842_euk"/>
</dbReference>
<sequence length="130" mass="14824">MDAFLGEISDKLRTEIEAISTEVEPELKQVIVRSYTCMADCYKSPDPLSHCGNCADRCNLLVKEPQEELEKHIHYVQNTFQNCMQGCGLKINKSDNQEIKTCIFNCSNDAFKLLGDVKKSAKEIIRKYLD</sequence>
<keyword evidence="2" id="KW-1185">Reference proteome</keyword>
<evidence type="ECO:0000313" key="2">
    <source>
        <dbReference type="Proteomes" id="UP001162131"/>
    </source>
</evidence>
<dbReference type="Pfam" id="PF05811">
    <property type="entry name" value="DUF842"/>
    <property type="match status" value="1"/>
</dbReference>
<dbReference type="AlphaFoldDB" id="A0AAU9IHK9"/>
<name>A0AAU9IHK9_9CILI</name>
<comment type="caution">
    <text evidence="1">The sequence shown here is derived from an EMBL/GenBank/DDBJ whole genome shotgun (WGS) entry which is preliminary data.</text>
</comment>
<evidence type="ECO:0000313" key="1">
    <source>
        <dbReference type="EMBL" id="CAG9310649.1"/>
    </source>
</evidence>
<accession>A0AAU9IHK9</accession>
<gene>
    <name evidence="1" type="ORF">BSTOLATCC_MIC1491</name>
</gene>
<proteinExistence type="predicted"/>
<reference evidence="1" key="1">
    <citation type="submission" date="2021-09" db="EMBL/GenBank/DDBJ databases">
        <authorList>
            <consortium name="AG Swart"/>
            <person name="Singh M."/>
            <person name="Singh A."/>
            <person name="Seah K."/>
            <person name="Emmerich C."/>
        </authorList>
    </citation>
    <scope>NUCLEOTIDE SEQUENCE</scope>
    <source>
        <strain evidence="1">ATCC30299</strain>
    </source>
</reference>
<protein>
    <submittedName>
        <fullName evidence="1">Uncharacterized protein</fullName>
    </submittedName>
</protein>
<organism evidence="1 2">
    <name type="scientific">Blepharisma stoltei</name>
    <dbReference type="NCBI Taxonomy" id="1481888"/>
    <lineage>
        <taxon>Eukaryota</taxon>
        <taxon>Sar</taxon>
        <taxon>Alveolata</taxon>
        <taxon>Ciliophora</taxon>
        <taxon>Postciliodesmatophora</taxon>
        <taxon>Heterotrichea</taxon>
        <taxon>Heterotrichida</taxon>
        <taxon>Blepharismidae</taxon>
        <taxon>Blepharisma</taxon>
    </lineage>
</organism>
<dbReference type="Proteomes" id="UP001162131">
    <property type="component" value="Unassembled WGS sequence"/>
</dbReference>
<dbReference type="EMBL" id="CAJZBQ010000002">
    <property type="protein sequence ID" value="CAG9310649.1"/>
    <property type="molecule type" value="Genomic_DNA"/>
</dbReference>